<sequence length="543" mass="58749">MGRLTREEWDAALYRLRRLSDRGESITAEVSATAAALGVAERTVWRRLGSSPRPRPRFALSQTDIAAFVDFCGNVSAVHRARSAAIAGRTTSAGVPIDPDLLAGWAGAAPVTARTLQRAFTEQLTPAFVAGVTGGERARRAKLVYLEREATWRNQVWEGDHKNLPILVLPPRGKAVTPWVTMFIDDATRVITGWAIALTPHTGTVLTALRMGMVDDPATGPAHGISGVLRLDQGLEFAAAAVTAATAALGTVPHVLPGYSPNQKGKIERAFLTVDEMLLCTLPGYTGGPREVNGRLAGPLDDRVKARVGYGDAAAAGQEAGLPLGLESFARIFGNWVQAYNTEHVHSELGRTPAEAWAADASPLEDVPAEHLRHLLLASRPRTIGPHGIRFRNLKWLDPGGLIRERRGTQVQIRYMPHDDRFIDVYLDGEFLATCYPTNALTAEQEAEFYAAARAQEKQAAAQRSAARRRGRMRLAALSATDTSTESVRKISPAEAERLNRAGGSGGRPRPETSTSLLGIVPIGPIEPVDLADLDVDREHRPW</sequence>
<dbReference type="PANTHER" id="PTHR35004">
    <property type="entry name" value="TRANSPOSASE RV3428C-RELATED"/>
    <property type="match status" value="1"/>
</dbReference>
<evidence type="ECO:0000313" key="4">
    <source>
        <dbReference type="Proteomes" id="UP001501822"/>
    </source>
</evidence>
<feature type="region of interest" description="Disordered" evidence="1">
    <location>
        <begin position="478"/>
        <end position="516"/>
    </location>
</feature>
<evidence type="ECO:0000256" key="1">
    <source>
        <dbReference type="SAM" id="MobiDB-lite"/>
    </source>
</evidence>
<dbReference type="PANTHER" id="PTHR35004:SF6">
    <property type="entry name" value="TRANSPOSASE"/>
    <property type="match status" value="1"/>
</dbReference>
<dbReference type="EMBL" id="BAAABM010000029">
    <property type="protein sequence ID" value="GAA0341799.1"/>
    <property type="molecule type" value="Genomic_DNA"/>
</dbReference>
<comment type="caution">
    <text evidence="3">The sequence shown here is derived from an EMBL/GenBank/DDBJ whole genome shotgun (WGS) entry which is preliminary data.</text>
</comment>
<dbReference type="SUPFAM" id="SSF53098">
    <property type="entry name" value="Ribonuclease H-like"/>
    <property type="match status" value="1"/>
</dbReference>
<organism evidence="3 4">
    <name type="scientific">Actinoallomurus spadix</name>
    <dbReference type="NCBI Taxonomy" id="79912"/>
    <lineage>
        <taxon>Bacteria</taxon>
        <taxon>Bacillati</taxon>
        <taxon>Actinomycetota</taxon>
        <taxon>Actinomycetes</taxon>
        <taxon>Streptosporangiales</taxon>
        <taxon>Thermomonosporaceae</taxon>
        <taxon>Actinoallomurus</taxon>
    </lineage>
</organism>
<dbReference type="InterPro" id="IPR015378">
    <property type="entry name" value="Transposase-like_Mu_C"/>
</dbReference>
<feature type="domain" description="Integrase catalytic" evidence="2">
    <location>
        <begin position="145"/>
        <end position="361"/>
    </location>
</feature>
<dbReference type="InterPro" id="IPR001584">
    <property type="entry name" value="Integrase_cat-core"/>
</dbReference>
<dbReference type="Pfam" id="PF09299">
    <property type="entry name" value="Mu-transpos_C"/>
    <property type="match status" value="1"/>
</dbReference>
<dbReference type="Gene3D" id="3.30.420.10">
    <property type="entry name" value="Ribonuclease H-like superfamily/Ribonuclease H"/>
    <property type="match status" value="1"/>
</dbReference>
<protein>
    <recommendedName>
        <fullName evidence="2">Integrase catalytic domain-containing protein</fullName>
    </recommendedName>
</protein>
<dbReference type="RefSeq" id="WP_252798647.1">
    <property type="nucleotide sequence ID" value="NZ_BAAABM010000029.1"/>
</dbReference>
<reference evidence="4" key="1">
    <citation type="journal article" date="2019" name="Int. J. Syst. Evol. Microbiol.">
        <title>The Global Catalogue of Microorganisms (GCM) 10K type strain sequencing project: providing services to taxonomists for standard genome sequencing and annotation.</title>
        <authorList>
            <consortium name="The Broad Institute Genomics Platform"/>
            <consortium name="The Broad Institute Genome Sequencing Center for Infectious Disease"/>
            <person name="Wu L."/>
            <person name="Ma J."/>
        </authorList>
    </citation>
    <scope>NUCLEOTIDE SEQUENCE [LARGE SCALE GENOMIC DNA]</scope>
    <source>
        <strain evidence="4">JCM 3146</strain>
    </source>
</reference>
<proteinExistence type="predicted"/>
<gene>
    <name evidence="3" type="ORF">GCM10010151_34190</name>
</gene>
<accession>A0ABP3GFJ9</accession>
<evidence type="ECO:0000259" key="2">
    <source>
        <dbReference type="PROSITE" id="PS50994"/>
    </source>
</evidence>
<dbReference type="InterPro" id="IPR036397">
    <property type="entry name" value="RNaseH_sf"/>
</dbReference>
<name>A0ABP3GFJ9_9ACTN</name>
<keyword evidence="4" id="KW-1185">Reference proteome</keyword>
<dbReference type="Proteomes" id="UP001501822">
    <property type="component" value="Unassembled WGS sequence"/>
</dbReference>
<evidence type="ECO:0000313" key="3">
    <source>
        <dbReference type="EMBL" id="GAA0341799.1"/>
    </source>
</evidence>
<dbReference type="PROSITE" id="PS50994">
    <property type="entry name" value="INTEGRASE"/>
    <property type="match status" value="1"/>
</dbReference>
<dbReference type="InterPro" id="IPR012337">
    <property type="entry name" value="RNaseH-like_sf"/>
</dbReference>